<name>W4IXV6_PLAFP</name>
<dbReference type="Proteomes" id="UP000019103">
    <property type="component" value="Unassembled WGS sequence"/>
</dbReference>
<evidence type="ECO:0000313" key="3">
    <source>
        <dbReference type="Proteomes" id="UP000019103"/>
    </source>
</evidence>
<keyword evidence="1" id="KW-0472">Membrane</keyword>
<gene>
    <name evidence="2" type="ORF">PFUGPA_03412</name>
</gene>
<reference evidence="2 3" key="2">
    <citation type="submission" date="2013-02" db="EMBL/GenBank/DDBJ databases">
        <title>The Genome Sequence of Plasmodium falciparum Palo Alto/Uganda.</title>
        <authorList>
            <consortium name="The Broad Institute Genome Sequencing Platform"/>
            <consortium name="The Broad Institute Genome Sequencing Center for Infectious Disease"/>
            <person name="Neafsey D."/>
            <person name="Cheeseman I."/>
            <person name="Volkman S."/>
            <person name="Adams J."/>
            <person name="Walker B."/>
            <person name="Young S.K."/>
            <person name="Zeng Q."/>
            <person name="Gargeya S."/>
            <person name="Fitzgerald M."/>
            <person name="Haas B."/>
            <person name="Abouelleil A."/>
            <person name="Alvarado L."/>
            <person name="Arachchi H.M."/>
            <person name="Berlin A.M."/>
            <person name="Chapman S.B."/>
            <person name="Dewar J."/>
            <person name="Goldberg J."/>
            <person name="Griggs A."/>
            <person name="Gujja S."/>
            <person name="Hansen M."/>
            <person name="Howarth C."/>
            <person name="Imamovic A."/>
            <person name="Larimer J."/>
            <person name="McCowan C."/>
            <person name="Murphy C."/>
            <person name="Neiman D."/>
            <person name="Pearson M."/>
            <person name="Priest M."/>
            <person name="Roberts A."/>
            <person name="Saif S."/>
            <person name="Shea T."/>
            <person name="Sisk P."/>
            <person name="Sykes S."/>
            <person name="Wortman J."/>
            <person name="Nusbaum C."/>
            <person name="Birren B."/>
        </authorList>
    </citation>
    <scope>NUCLEOTIDE SEQUENCE [LARGE SCALE GENOMIC DNA]</scope>
    <source>
        <strain evidence="2 3">Palo Alto/Uganda</strain>
    </source>
</reference>
<feature type="transmembrane region" description="Helical" evidence="1">
    <location>
        <begin position="46"/>
        <end position="73"/>
    </location>
</feature>
<proteinExistence type="predicted"/>
<reference evidence="2 3" key="1">
    <citation type="submission" date="2013-02" db="EMBL/GenBank/DDBJ databases">
        <title>The Genome Annotation of Plasmodium falciparum Palo Alto/Uganda.</title>
        <authorList>
            <consortium name="The Broad Institute Genome Sequencing Platform"/>
            <consortium name="The Broad Institute Genome Sequencing Center for Infectious Disease"/>
            <person name="Neafsey D."/>
            <person name="Hoffman S."/>
            <person name="Volkman S."/>
            <person name="Rosenthal P."/>
            <person name="Walker B."/>
            <person name="Young S.K."/>
            <person name="Zeng Q."/>
            <person name="Gargeya S."/>
            <person name="Fitzgerald M."/>
            <person name="Haas B."/>
            <person name="Abouelleil A."/>
            <person name="Allen A.W."/>
            <person name="Alvarado L."/>
            <person name="Arachchi H.M."/>
            <person name="Berlin A.M."/>
            <person name="Chapman S.B."/>
            <person name="Gainer-Dewar J."/>
            <person name="Goldberg J."/>
            <person name="Griggs A."/>
            <person name="Gujja S."/>
            <person name="Hansen M."/>
            <person name="Howarth C."/>
            <person name="Imamovic A."/>
            <person name="Ireland A."/>
            <person name="Larimer J."/>
            <person name="McCowan C."/>
            <person name="Murphy C."/>
            <person name="Pearson M."/>
            <person name="Poon T.W."/>
            <person name="Priest M."/>
            <person name="Roberts A."/>
            <person name="Saif S."/>
            <person name="Shea T."/>
            <person name="Sisk P."/>
            <person name="Sykes S."/>
            <person name="Wortman J."/>
            <person name="Nusbaum C."/>
            <person name="Birren B."/>
        </authorList>
    </citation>
    <scope>NUCLEOTIDE SEQUENCE [LARGE SCALE GENOMIC DNA]</scope>
    <source>
        <strain evidence="2 3">Palo Alto/Uganda</strain>
    </source>
</reference>
<sequence length="83" mass="10577">MSFKFSLKKFIKFVKFCSLSINIYNIFIFLYFYIGVYYTFPFIYLFIYFLFYLFIFFFVTLKIWNPILIKLIIHIFYYKHRMI</sequence>
<dbReference type="EMBL" id="KI927383">
    <property type="protein sequence ID" value="ETW54810.1"/>
    <property type="molecule type" value="Genomic_DNA"/>
</dbReference>
<protein>
    <submittedName>
        <fullName evidence="2">Uncharacterized protein</fullName>
    </submittedName>
</protein>
<accession>W4IXV6</accession>
<keyword evidence="1" id="KW-0812">Transmembrane</keyword>
<evidence type="ECO:0000256" key="1">
    <source>
        <dbReference type="SAM" id="Phobius"/>
    </source>
</evidence>
<organism evidence="2 3">
    <name type="scientific">Plasmodium falciparum (isolate Palo Alto / Uganda)</name>
    <dbReference type="NCBI Taxonomy" id="57270"/>
    <lineage>
        <taxon>Eukaryota</taxon>
        <taxon>Sar</taxon>
        <taxon>Alveolata</taxon>
        <taxon>Apicomplexa</taxon>
        <taxon>Aconoidasida</taxon>
        <taxon>Haemosporida</taxon>
        <taxon>Plasmodiidae</taxon>
        <taxon>Plasmodium</taxon>
        <taxon>Plasmodium (Laverania)</taxon>
    </lineage>
</organism>
<keyword evidence="1" id="KW-1133">Transmembrane helix</keyword>
<evidence type="ECO:0000313" key="2">
    <source>
        <dbReference type="EMBL" id="ETW54810.1"/>
    </source>
</evidence>
<dbReference type="AlphaFoldDB" id="W4IXV6"/>
<feature type="transmembrane region" description="Helical" evidence="1">
    <location>
        <begin position="21"/>
        <end position="40"/>
    </location>
</feature>